<dbReference type="EMBL" id="JARBDR010000813">
    <property type="protein sequence ID" value="KAJ8305812.1"/>
    <property type="molecule type" value="Genomic_DNA"/>
</dbReference>
<comment type="caution">
    <text evidence="1">The sequence shown here is derived from an EMBL/GenBank/DDBJ whole genome shotgun (WGS) entry which is preliminary data.</text>
</comment>
<protein>
    <submittedName>
        <fullName evidence="1">Uncharacterized protein</fullName>
    </submittedName>
</protein>
<organism evidence="1 2">
    <name type="scientific">Tegillarca granosa</name>
    <name type="common">Malaysian cockle</name>
    <name type="synonym">Anadara granosa</name>
    <dbReference type="NCBI Taxonomy" id="220873"/>
    <lineage>
        <taxon>Eukaryota</taxon>
        <taxon>Metazoa</taxon>
        <taxon>Spiralia</taxon>
        <taxon>Lophotrochozoa</taxon>
        <taxon>Mollusca</taxon>
        <taxon>Bivalvia</taxon>
        <taxon>Autobranchia</taxon>
        <taxon>Pteriomorphia</taxon>
        <taxon>Arcoida</taxon>
        <taxon>Arcoidea</taxon>
        <taxon>Arcidae</taxon>
        <taxon>Tegillarca</taxon>
    </lineage>
</organism>
<keyword evidence="2" id="KW-1185">Reference proteome</keyword>
<accession>A0ABQ9EKM5</accession>
<sequence length="61" mass="7162">MLFSVPLFLKNYLKCTKNSKAKKNLKIKETNIITFIEIFKNFPFSQISIDSSDKIIRKSTF</sequence>
<gene>
    <name evidence="1" type="ORF">KUTeg_016357</name>
</gene>
<reference evidence="1 2" key="1">
    <citation type="submission" date="2022-12" db="EMBL/GenBank/DDBJ databases">
        <title>Chromosome-level genome of Tegillarca granosa.</title>
        <authorList>
            <person name="Kim J."/>
        </authorList>
    </citation>
    <scope>NUCLEOTIDE SEQUENCE [LARGE SCALE GENOMIC DNA]</scope>
    <source>
        <strain evidence="1">Teg-2019</strain>
        <tissue evidence="1">Adductor muscle</tissue>
    </source>
</reference>
<evidence type="ECO:0000313" key="1">
    <source>
        <dbReference type="EMBL" id="KAJ8305812.1"/>
    </source>
</evidence>
<name>A0ABQ9EKM5_TEGGR</name>
<evidence type="ECO:0000313" key="2">
    <source>
        <dbReference type="Proteomes" id="UP001217089"/>
    </source>
</evidence>
<proteinExistence type="predicted"/>
<dbReference type="Proteomes" id="UP001217089">
    <property type="component" value="Unassembled WGS sequence"/>
</dbReference>